<proteinExistence type="inferred from homology"/>
<dbReference type="Proteomes" id="UP000005038">
    <property type="component" value="Unassembled WGS sequence"/>
</dbReference>
<comment type="caution">
    <text evidence="6">The sequence shown here is derived from an EMBL/GenBank/DDBJ whole genome shotgun (WGS) entry which is preliminary data.</text>
</comment>
<dbReference type="Gene3D" id="3.40.50.1970">
    <property type="match status" value="1"/>
</dbReference>
<keyword evidence="2" id="KW-0560">Oxidoreductase</keyword>
<dbReference type="EMBL" id="BAFB01000227">
    <property type="protein sequence ID" value="GAB36537.1"/>
    <property type="molecule type" value="Genomic_DNA"/>
</dbReference>
<evidence type="ECO:0000313" key="7">
    <source>
        <dbReference type="Proteomes" id="UP000005038"/>
    </source>
</evidence>
<gene>
    <name evidence="6" type="ORF">GOOTI_227_00040</name>
</gene>
<dbReference type="InterPro" id="IPR056798">
    <property type="entry name" value="ADH_Fe_C"/>
</dbReference>
<dbReference type="InterPro" id="IPR018211">
    <property type="entry name" value="ADH_Fe_CS"/>
</dbReference>
<dbReference type="Gene3D" id="1.20.1090.10">
    <property type="entry name" value="Dehydroquinate synthase-like - alpha domain"/>
    <property type="match status" value="1"/>
</dbReference>
<dbReference type="Pfam" id="PF25137">
    <property type="entry name" value="ADH_Fe_C"/>
    <property type="match status" value="1"/>
</dbReference>
<feature type="domain" description="Alcohol dehydrogenase iron-type/glycerol dehydrogenase GldA" evidence="4">
    <location>
        <begin position="60"/>
        <end position="227"/>
    </location>
</feature>
<feature type="domain" description="Fe-containing alcohol dehydrogenase-like C-terminal" evidence="5">
    <location>
        <begin position="239"/>
        <end position="430"/>
    </location>
</feature>
<dbReference type="FunFam" id="1.20.1090.10:FF:000001">
    <property type="entry name" value="Aldehyde-alcohol dehydrogenase"/>
    <property type="match status" value="1"/>
</dbReference>
<reference evidence="6" key="1">
    <citation type="submission" date="2012-02" db="EMBL/GenBank/DDBJ databases">
        <title>Whole genome shotgun sequence of Gordonia otitidis NBRC 100426.</title>
        <authorList>
            <person name="Yoshida I."/>
            <person name="Hosoyama A."/>
            <person name="Tsuchikane K."/>
            <person name="Katsumata H."/>
            <person name="Yamazaki S."/>
            <person name="Fujita N."/>
        </authorList>
    </citation>
    <scope>NUCLEOTIDE SEQUENCE [LARGE SCALE GENOMIC DNA]</scope>
    <source>
        <strain evidence="6">NBRC 100426</strain>
    </source>
</reference>
<evidence type="ECO:0000256" key="1">
    <source>
        <dbReference type="ARBA" id="ARBA00007358"/>
    </source>
</evidence>
<evidence type="ECO:0000259" key="5">
    <source>
        <dbReference type="Pfam" id="PF25137"/>
    </source>
</evidence>
<dbReference type="SUPFAM" id="SSF56796">
    <property type="entry name" value="Dehydroquinate synthase-like"/>
    <property type="match status" value="1"/>
</dbReference>
<dbReference type="Pfam" id="PF00465">
    <property type="entry name" value="Fe-ADH"/>
    <property type="match status" value="1"/>
</dbReference>
<dbReference type="InterPro" id="IPR039697">
    <property type="entry name" value="Alcohol_dehydrogenase_Fe"/>
</dbReference>
<dbReference type="PANTHER" id="PTHR11496">
    <property type="entry name" value="ALCOHOL DEHYDROGENASE"/>
    <property type="match status" value="1"/>
</dbReference>
<dbReference type="GO" id="GO:0004022">
    <property type="term" value="F:alcohol dehydrogenase (NAD+) activity"/>
    <property type="evidence" value="ECO:0007669"/>
    <property type="project" value="UniProtKB-ARBA"/>
</dbReference>
<dbReference type="PROSITE" id="PS00913">
    <property type="entry name" value="ADH_IRON_1"/>
    <property type="match status" value="1"/>
</dbReference>
<keyword evidence="3" id="KW-0520">NAD</keyword>
<evidence type="ECO:0000259" key="4">
    <source>
        <dbReference type="Pfam" id="PF00465"/>
    </source>
</evidence>
<protein>
    <submittedName>
        <fullName evidence="6">Iron-containing alcohol dehydrogenase</fullName>
    </submittedName>
</protein>
<accession>H5TSS9</accession>
<evidence type="ECO:0000256" key="3">
    <source>
        <dbReference type="ARBA" id="ARBA00023027"/>
    </source>
</evidence>
<keyword evidence="7" id="KW-1185">Reference proteome</keyword>
<comment type="similarity">
    <text evidence="1">Belongs to the iron-containing alcohol dehydrogenase family.</text>
</comment>
<dbReference type="InterPro" id="IPR001670">
    <property type="entry name" value="ADH_Fe/GldA"/>
</dbReference>
<dbReference type="AlphaFoldDB" id="H5TSS9"/>
<evidence type="ECO:0000313" key="6">
    <source>
        <dbReference type="EMBL" id="GAB36537.1"/>
    </source>
</evidence>
<dbReference type="GO" id="GO:0046872">
    <property type="term" value="F:metal ion binding"/>
    <property type="evidence" value="ECO:0007669"/>
    <property type="project" value="InterPro"/>
</dbReference>
<evidence type="ECO:0000256" key="2">
    <source>
        <dbReference type="ARBA" id="ARBA00023002"/>
    </source>
</evidence>
<dbReference type="PANTHER" id="PTHR11496:SF102">
    <property type="entry name" value="ALCOHOL DEHYDROGENASE 4"/>
    <property type="match status" value="1"/>
</dbReference>
<organism evidence="6 7">
    <name type="scientific">Gordonia otitidis (strain DSM 44809 / CCUG 52243 / JCM 12355 / NBRC 100426 / IFM 10032)</name>
    <dbReference type="NCBI Taxonomy" id="1108044"/>
    <lineage>
        <taxon>Bacteria</taxon>
        <taxon>Bacillati</taxon>
        <taxon>Actinomycetota</taxon>
        <taxon>Actinomycetes</taxon>
        <taxon>Mycobacteriales</taxon>
        <taxon>Gordoniaceae</taxon>
        <taxon>Gordonia</taxon>
    </lineage>
</organism>
<sequence length="431" mass="44754">MPGAPRALHFPMCCDGQVRGVPTDVVGASTVAAARNLHPSREPEAADRAGGVHIAKFHTPEIIIGRGSLAEVPRAAAGLGMRRLLIVSDRGLVATPWYPQLAHSLHTEKLSVSSFTDVSANPRAPEIVAGFARYEESGADGIVALGGGSVIDAAKGIAILAANGGHILEYEGIDRARRPLPPLIAAPTTAGSGSDVSQFCIVNDVDRMTKVTIIGRGLVPDVSVVDPSTLASLPPEVAAQSGMDAVTHCVEAYASLAHNRLSDRAALSSIGTAWRSIERFVDDPSDPDAGTDMAYAALEAGMAFTNAILGATHAMSHPVGGLCDAAHGAINSVLLPHVIRFNAQTDPTPYVELASVVGVSGGTPHAIAERLADEVASLARRVGLPADLRSLGVRDEHVGVLTANALLDACMTTNPRKPTAHDVARIYREAL</sequence>
<dbReference type="STRING" id="1108044.GOOTI_227_00040"/>
<dbReference type="FunFam" id="3.40.50.1970:FF:000003">
    <property type="entry name" value="Alcohol dehydrogenase, iron-containing"/>
    <property type="match status" value="1"/>
</dbReference>
<name>H5TSS9_GORO1</name>